<dbReference type="Proteomes" id="UP001386955">
    <property type="component" value="Unassembled WGS sequence"/>
</dbReference>
<evidence type="ECO:0000256" key="3">
    <source>
        <dbReference type="ARBA" id="ARBA00022741"/>
    </source>
</evidence>
<keyword evidence="7" id="KW-0443">Lipid metabolism</keyword>
<evidence type="ECO:0000313" key="10">
    <source>
        <dbReference type="Proteomes" id="UP001386955"/>
    </source>
</evidence>
<keyword evidence="2 7" id="KW-0436">Ligase</keyword>
<dbReference type="PANTHER" id="PTHR43272">
    <property type="entry name" value="LONG-CHAIN-FATTY-ACID--COA LIGASE"/>
    <property type="match status" value="1"/>
</dbReference>
<sequence length="660" mass="73977">MPEVYTVKVEEGWPATDGKPSVGPVYRSIYAQDGRLEVPSDFESPWDFFRDSVKRNPNSKMLGRRQKNESKVDPYAWLTYQEVYDAAMKMGSAMSRRGVNPGDRCGIYGSNCPEWIIAMEACNSCAVSYVPLYDTLGPNAVEFIINHAEVSIAFVQEKKIPSILSCLARCSSNLKTVVSFGSVSAAQKKEAEELGASCFSWEEFLQSGCLDWDLPSKTRTDICTIMYTSGTTGDPKGVVIKNEAFMAEVLSVDHIIILTDREAGEDDVYFSFLPLAHVYDQIMETYCIFKGSSIGFWQGDVRFLLEDIQALKPTIFCGVPRVFDRIYAGIKSKVSSAGTLQSTLFQCAYNYKLKYLEKGLPQHKAAPLFDRLVFDKTKLALGGRVRILLSGAAPLPRHVEEFMRVTSGSTLTQGYGLTESCAGCFTAIGDVYSMIGTVGVPMTTIEARLESVPEMGYDALSSVARGEICLRGNSLFSGYHKREDLTKEVVVDGWFHTGDIGEWQPNGAMKIIDRKKNIFKLSQGEYIAVENIENKYLQCPLIASIWVYGNSFESFLVAVVVPERKAIEDWAQEHNVTHDFKSLCDNLKARKFILDELNSTGQKHQLRGFELLKAVHLEPNPFDMERDLITPTFKLKRPQLLKYYKDQIDQLYKEAKGAMV</sequence>
<dbReference type="InterPro" id="IPR020845">
    <property type="entry name" value="AMP-binding_CS"/>
</dbReference>
<evidence type="ECO:0000256" key="2">
    <source>
        <dbReference type="ARBA" id="ARBA00022598"/>
    </source>
</evidence>
<dbReference type="GO" id="GO:0010143">
    <property type="term" value="P:cutin biosynthetic process"/>
    <property type="evidence" value="ECO:0007669"/>
    <property type="project" value="TreeGrafter"/>
</dbReference>
<evidence type="ECO:0000256" key="4">
    <source>
        <dbReference type="ARBA" id="ARBA00022832"/>
    </source>
</evidence>
<evidence type="ECO:0000256" key="7">
    <source>
        <dbReference type="RuleBase" id="RU369030"/>
    </source>
</evidence>
<dbReference type="GO" id="GO:0010025">
    <property type="term" value="P:wax biosynthetic process"/>
    <property type="evidence" value="ECO:0007669"/>
    <property type="project" value="TreeGrafter"/>
</dbReference>
<dbReference type="PROSITE" id="PS00455">
    <property type="entry name" value="AMP_BINDING"/>
    <property type="match status" value="1"/>
</dbReference>
<feature type="domain" description="AMP-dependent synthetase/ligase" evidence="8">
    <location>
        <begin position="64"/>
        <end position="480"/>
    </location>
</feature>
<gene>
    <name evidence="9" type="ORF">VNO78_09798</name>
</gene>
<organism evidence="9 10">
    <name type="scientific">Psophocarpus tetragonolobus</name>
    <name type="common">Winged bean</name>
    <name type="synonym">Dolichos tetragonolobus</name>
    <dbReference type="NCBI Taxonomy" id="3891"/>
    <lineage>
        <taxon>Eukaryota</taxon>
        <taxon>Viridiplantae</taxon>
        <taxon>Streptophyta</taxon>
        <taxon>Embryophyta</taxon>
        <taxon>Tracheophyta</taxon>
        <taxon>Spermatophyta</taxon>
        <taxon>Magnoliopsida</taxon>
        <taxon>eudicotyledons</taxon>
        <taxon>Gunneridae</taxon>
        <taxon>Pentapetalae</taxon>
        <taxon>rosids</taxon>
        <taxon>fabids</taxon>
        <taxon>Fabales</taxon>
        <taxon>Fabaceae</taxon>
        <taxon>Papilionoideae</taxon>
        <taxon>50 kb inversion clade</taxon>
        <taxon>NPAAA clade</taxon>
        <taxon>indigoferoid/millettioid clade</taxon>
        <taxon>Phaseoleae</taxon>
        <taxon>Psophocarpus</taxon>
    </lineage>
</organism>
<keyword evidence="5 7" id="KW-0067">ATP-binding</keyword>
<keyword evidence="3 7" id="KW-0547">Nucleotide-binding</keyword>
<dbReference type="EC" id="6.2.1.3" evidence="6 7"/>
<dbReference type="GO" id="GO:0016020">
    <property type="term" value="C:membrane"/>
    <property type="evidence" value="ECO:0007669"/>
    <property type="project" value="TreeGrafter"/>
</dbReference>
<accession>A0AAN9T738</accession>
<dbReference type="Gene3D" id="3.40.50.12780">
    <property type="entry name" value="N-terminal domain of ligase-like"/>
    <property type="match status" value="1"/>
</dbReference>
<comment type="caution">
    <text evidence="9">The sequence shown here is derived from an EMBL/GenBank/DDBJ whole genome shotgun (WGS) entry which is preliminary data.</text>
</comment>
<evidence type="ECO:0000256" key="5">
    <source>
        <dbReference type="ARBA" id="ARBA00022840"/>
    </source>
</evidence>
<dbReference type="Pfam" id="PF00501">
    <property type="entry name" value="AMP-binding"/>
    <property type="match status" value="1"/>
</dbReference>
<comment type="similarity">
    <text evidence="1 7">Belongs to the ATP-dependent AMP-binding enzyme family.</text>
</comment>
<evidence type="ECO:0000259" key="8">
    <source>
        <dbReference type="Pfam" id="PF00501"/>
    </source>
</evidence>
<protein>
    <recommendedName>
        <fullName evidence="6 7">Long-chain-fatty-acid--CoA ligase</fullName>
        <ecNumber evidence="6 7">6.2.1.3</ecNumber>
    </recommendedName>
</protein>
<dbReference type="InterPro" id="IPR045311">
    <property type="entry name" value="LC-FACS_euk"/>
</dbReference>
<dbReference type="InterPro" id="IPR042099">
    <property type="entry name" value="ANL_N_sf"/>
</dbReference>
<evidence type="ECO:0000256" key="6">
    <source>
        <dbReference type="ARBA" id="ARBA00026121"/>
    </source>
</evidence>
<keyword evidence="4 7" id="KW-0276">Fatty acid metabolism</keyword>
<comment type="function">
    <text evidence="7">Catalyzes the conversion of long-chain fatty acids to their active form acyl-CoAs for both synthesis of cellular lipids, and degradation via beta-oxidation.</text>
</comment>
<dbReference type="GO" id="GO:0004467">
    <property type="term" value="F:long-chain fatty acid-CoA ligase activity"/>
    <property type="evidence" value="ECO:0007669"/>
    <property type="project" value="UniProtKB-EC"/>
</dbReference>
<dbReference type="GO" id="GO:0005783">
    <property type="term" value="C:endoplasmic reticulum"/>
    <property type="evidence" value="ECO:0007669"/>
    <property type="project" value="TreeGrafter"/>
</dbReference>
<evidence type="ECO:0000313" key="9">
    <source>
        <dbReference type="EMBL" id="KAK7407748.1"/>
    </source>
</evidence>
<comment type="pathway">
    <text evidence="7">Lipid metabolism; fatty acid metabolism.</text>
</comment>
<comment type="catalytic activity">
    <reaction evidence="7">
        <text>a long-chain fatty acid + ATP + CoA = a long-chain fatty acyl-CoA + AMP + diphosphate</text>
        <dbReference type="Rhea" id="RHEA:15421"/>
        <dbReference type="ChEBI" id="CHEBI:30616"/>
        <dbReference type="ChEBI" id="CHEBI:33019"/>
        <dbReference type="ChEBI" id="CHEBI:57287"/>
        <dbReference type="ChEBI" id="CHEBI:57560"/>
        <dbReference type="ChEBI" id="CHEBI:83139"/>
        <dbReference type="ChEBI" id="CHEBI:456215"/>
        <dbReference type="EC" id="6.2.1.3"/>
    </reaction>
</comment>
<dbReference type="PANTHER" id="PTHR43272:SF4">
    <property type="entry name" value="LONG CHAIN ACYL-COA SYNTHETASE 2"/>
    <property type="match status" value="1"/>
</dbReference>
<dbReference type="AlphaFoldDB" id="A0AAN9T738"/>
<reference evidence="9 10" key="1">
    <citation type="submission" date="2024-01" db="EMBL/GenBank/DDBJ databases">
        <title>The genomes of 5 underutilized Papilionoideae crops provide insights into root nodulation and disease resistanc.</title>
        <authorList>
            <person name="Jiang F."/>
        </authorList>
    </citation>
    <scope>NUCLEOTIDE SEQUENCE [LARGE SCALE GENOMIC DNA]</scope>
    <source>
        <strain evidence="9">DUOXIRENSHENG_FW03</strain>
        <tissue evidence="9">Leaves</tissue>
    </source>
</reference>
<dbReference type="InterPro" id="IPR000873">
    <property type="entry name" value="AMP-dep_synth/lig_dom"/>
</dbReference>
<keyword evidence="10" id="KW-1185">Reference proteome</keyword>
<dbReference type="GO" id="GO:0005524">
    <property type="term" value="F:ATP binding"/>
    <property type="evidence" value="ECO:0007669"/>
    <property type="project" value="UniProtKB-KW"/>
</dbReference>
<dbReference type="CDD" id="cd05927">
    <property type="entry name" value="LC-FACS_euk"/>
    <property type="match status" value="1"/>
</dbReference>
<proteinExistence type="inferred from homology"/>
<name>A0AAN9T738_PSOTE</name>
<dbReference type="SUPFAM" id="SSF56801">
    <property type="entry name" value="Acetyl-CoA synthetase-like"/>
    <property type="match status" value="1"/>
</dbReference>
<dbReference type="EMBL" id="JAYMYS010000002">
    <property type="protein sequence ID" value="KAK7407748.1"/>
    <property type="molecule type" value="Genomic_DNA"/>
</dbReference>
<evidence type="ECO:0000256" key="1">
    <source>
        <dbReference type="ARBA" id="ARBA00006432"/>
    </source>
</evidence>